<evidence type="ECO:0000256" key="2">
    <source>
        <dbReference type="ARBA" id="ARBA00022692"/>
    </source>
</evidence>
<evidence type="ECO:0000256" key="4">
    <source>
        <dbReference type="ARBA" id="ARBA00023136"/>
    </source>
</evidence>
<comment type="subcellular location">
    <subcellularLocation>
        <location evidence="1">Membrane</location>
        <topology evidence="1">Multi-pass membrane protein</topology>
    </subcellularLocation>
</comment>
<sequence>MSREQETGPLLHEDNRTEQAPRKDMDSQQNLLNDLEFGLTDITQDPFVEVPQGRHLGVFSTMVLFVARIVGSGIFATPSSIYVNCGGNTGIYFGVWSLAGLVSFAGLFVFLEYGSWLPRSGGRKNFLEQTYTRPKLMMSVVFVCFTVISGFAMSNAIVFGKYFLYVLGFSDPSTGVQSNASKYASIIVILVAMLVHGYSVRSGVRIQNFLGGIKFGLIGLMCLIGVYSFFYRVSEGEELPSLKSNPVFTYQNKSDVSLSSLASAFLNAFFCFSGWDSVHSVASEVKNPTRTLKVGGTASLLICFTCYSMMNLAYVNVLSYEEIKQAGPLVGSVLFTKLFGKVLGSKLLSLSVAVSTLSNLLVVIYGLSRMNQESFREGYLPFSKQLASNWPWGSPLPSILVCGGLTIIWLAVLPPENSSFDYLVSMEGYGNQFFLLLIAAGLFIHRGRHKGQRPSTRASTLGTILMIAVSGYTLVTPFIGDQSRNIIGFLPPYQITSILLIGACFLFWLVKFVISPRTFHYVLEPHVSYLADGLAVTEWTKKNYDR</sequence>
<dbReference type="Proteomes" id="UP000187013">
    <property type="component" value="Unassembled WGS sequence"/>
</dbReference>
<feature type="transmembrane region" description="Helical" evidence="6">
    <location>
        <begin position="492"/>
        <end position="510"/>
    </location>
</feature>
<proteinExistence type="predicted"/>
<dbReference type="Pfam" id="PF13520">
    <property type="entry name" value="AA_permease_2"/>
    <property type="match status" value="1"/>
</dbReference>
<feature type="transmembrane region" description="Helical" evidence="6">
    <location>
        <begin position="136"/>
        <end position="163"/>
    </location>
</feature>
<protein>
    <recommendedName>
        <fullName evidence="9">Low-affinity methionine permease</fullName>
    </recommendedName>
</protein>
<dbReference type="PANTHER" id="PTHR11785:SF382">
    <property type="entry name" value="LOW-AFFINITY METHIONINE PERMEASE"/>
    <property type="match status" value="1"/>
</dbReference>
<comment type="caution">
    <text evidence="7">The sequence shown here is derived from an EMBL/GenBank/DDBJ whole genome shotgun (WGS) entry which is preliminary data.</text>
</comment>
<dbReference type="InterPro" id="IPR002293">
    <property type="entry name" value="AA/rel_permease1"/>
</dbReference>
<evidence type="ECO:0000313" key="7">
    <source>
        <dbReference type="EMBL" id="GAV55684.1"/>
    </source>
</evidence>
<accession>A0A1Q3AIY2</accession>
<dbReference type="PANTHER" id="PTHR11785">
    <property type="entry name" value="AMINO ACID TRANSPORTER"/>
    <property type="match status" value="1"/>
</dbReference>
<feature type="transmembrane region" description="Helical" evidence="6">
    <location>
        <begin position="429"/>
        <end position="446"/>
    </location>
</feature>
<dbReference type="Gene3D" id="1.20.1740.10">
    <property type="entry name" value="Amino acid/polyamine transporter I"/>
    <property type="match status" value="1"/>
</dbReference>
<feature type="region of interest" description="Disordered" evidence="5">
    <location>
        <begin position="1"/>
        <end position="25"/>
    </location>
</feature>
<keyword evidence="4 6" id="KW-0472">Membrane</keyword>
<gene>
    <name evidence="7" type="ORF">ZYGR_0AY00760</name>
</gene>
<feature type="transmembrane region" description="Helical" evidence="6">
    <location>
        <begin position="458"/>
        <end position="480"/>
    </location>
</feature>
<keyword evidence="3 6" id="KW-1133">Transmembrane helix</keyword>
<dbReference type="EMBL" id="BDGX01000051">
    <property type="protein sequence ID" value="GAV55684.1"/>
    <property type="molecule type" value="Genomic_DNA"/>
</dbReference>
<dbReference type="GO" id="GO:0016020">
    <property type="term" value="C:membrane"/>
    <property type="evidence" value="ECO:0007669"/>
    <property type="project" value="UniProtKB-SubCell"/>
</dbReference>
<name>A0A1Q3AIY2_ZYGRO</name>
<evidence type="ECO:0000256" key="6">
    <source>
        <dbReference type="SAM" id="Phobius"/>
    </source>
</evidence>
<evidence type="ECO:0000313" key="8">
    <source>
        <dbReference type="Proteomes" id="UP000187013"/>
    </source>
</evidence>
<reference evidence="7 8" key="1">
    <citation type="submission" date="2016-08" db="EMBL/GenBank/DDBJ databases">
        <title>Draft genome sequence of allopolyploid Zygosaccharomyces rouxii.</title>
        <authorList>
            <person name="Watanabe J."/>
            <person name="Uehara K."/>
            <person name="Mogi Y."/>
            <person name="Tsukioka Y."/>
        </authorList>
    </citation>
    <scope>NUCLEOTIDE SEQUENCE [LARGE SCALE GENOMIC DNA]</scope>
    <source>
        <strain evidence="7 8">NBRC 110957</strain>
    </source>
</reference>
<feature type="transmembrane region" description="Helical" evidence="6">
    <location>
        <begin position="91"/>
        <end position="115"/>
    </location>
</feature>
<evidence type="ECO:0000256" key="3">
    <source>
        <dbReference type="ARBA" id="ARBA00022989"/>
    </source>
</evidence>
<keyword evidence="2 6" id="KW-0812">Transmembrane</keyword>
<feature type="transmembrane region" description="Helical" evidence="6">
    <location>
        <begin position="389"/>
        <end position="409"/>
    </location>
</feature>
<dbReference type="InterPro" id="IPR050598">
    <property type="entry name" value="AminoAcid_Transporter"/>
</dbReference>
<dbReference type="AlphaFoldDB" id="A0A1Q3AIY2"/>
<feature type="transmembrane region" description="Helical" evidence="6">
    <location>
        <begin position="256"/>
        <end position="275"/>
    </location>
</feature>
<dbReference type="PIRSF" id="PIRSF006060">
    <property type="entry name" value="AA_transporter"/>
    <property type="match status" value="1"/>
</dbReference>
<organism evidence="7 8">
    <name type="scientific">Zygosaccharomyces rouxii</name>
    <dbReference type="NCBI Taxonomy" id="4956"/>
    <lineage>
        <taxon>Eukaryota</taxon>
        <taxon>Fungi</taxon>
        <taxon>Dikarya</taxon>
        <taxon>Ascomycota</taxon>
        <taxon>Saccharomycotina</taxon>
        <taxon>Saccharomycetes</taxon>
        <taxon>Saccharomycetales</taxon>
        <taxon>Saccharomycetaceae</taxon>
        <taxon>Zygosaccharomyces</taxon>
    </lineage>
</organism>
<feature type="transmembrane region" description="Helical" evidence="6">
    <location>
        <begin position="296"/>
        <end position="315"/>
    </location>
</feature>
<feature type="transmembrane region" description="Helical" evidence="6">
    <location>
        <begin position="56"/>
        <end position="76"/>
    </location>
</feature>
<dbReference type="GO" id="GO:0015179">
    <property type="term" value="F:L-amino acid transmembrane transporter activity"/>
    <property type="evidence" value="ECO:0007669"/>
    <property type="project" value="TreeGrafter"/>
</dbReference>
<feature type="transmembrane region" description="Helical" evidence="6">
    <location>
        <begin position="347"/>
        <end position="368"/>
    </location>
</feature>
<feature type="transmembrane region" description="Helical" evidence="6">
    <location>
        <begin position="212"/>
        <end position="231"/>
    </location>
</feature>
<evidence type="ECO:0008006" key="9">
    <source>
        <dbReference type="Google" id="ProtNLM"/>
    </source>
</evidence>
<feature type="transmembrane region" description="Helical" evidence="6">
    <location>
        <begin position="183"/>
        <end position="200"/>
    </location>
</feature>
<dbReference type="OrthoDB" id="5982228at2759"/>
<evidence type="ECO:0000256" key="5">
    <source>
        <dbReference type="SAM" id="MobiDB-lite"/>
    </source>
</evidence>
<evidence type="ECO:0000256" key="1">
    <source>
        <dbReference type="ARBA" id="ARBA00004141"/>
    </source>
</evidence>